<comment type="caution">
    <text evidence="2">The sequence shown here is derived from an EMBL/GenBank/DDBJ whole genome shotgun (WGS) entry which is preliminary data.</text>
</comment>
<sequence>METLGGILLFAAMAASVLGVLNLIKPQAWMKIKKRRYGALMILGSLFATGLGGSMLPVPEDSAVKAVADQTDTNPIVRDGVTQEEFEVIWTSVKNYMARCDGPLTAAGTALESGDVYAAYGPTKSAAEACEAAWLDMGKIRIPKSAKGDAKTALKDALDTCNTAIYLKREALKQLQTVLDGDVRPSIMEDTKDKLERGGGLSTKCTFDFLAAATQSKLMLPELQEAFDQAKEK</sequence>
<feature type="transmembrane region" description="Helical" evidence="1">
    <location>
        <begin position="6"/>
        <end position="24"/>
    </location>
</feature>
<keyword evidence="1" id="KW-1133">Transmembrane helix</keyword>
<proteinExistence type="predicted"/>
<protein>
    <submittedName>
        <fullName evidence="2">Uncharacterized protein</fullName>
    </submittedName>
</protein>
<dbReference type="RefSeq" id="WP_167177575.1">
    <property type="nucleotide sequence ID" value="NZ_BAAAEJ010000007.1"/>
</dbReference>
<evidence type="ECO:0000313" key="2">
    <source>
        <dbReference type="EMBL" id="GAA0394700.1"/>
    </source>
</evidence>
<dbReference type="Proteomes" id="UP001500791">
    <property type="component" value="Unassembled WGS sequence"/>
</dbReference>
<gene>
    <name evidence="2" type="ORF">GCM10009093_21590</name>
</gene>
<accession>A0ABN0YGN9</accession>
<name>A0ABN0YGN9_9CAUL</name>
<feature type="transmembrane region" description="Helical" evidence="1">
    <location>
        <begin position="36"/>
        <end position="56"/>
    </location>
</feature>
<reference evidence="2 3" key="1">
    <citation type="journal article" date="2019" name="Int. J. Syst. Evol. Microbiol.">
        <title>The Global Catalogue of Microorganisms (GCM) 10K type strain sequencing project: providing services to taxonomists for standard genome sequencing and annotation.</title>
        <authorList>
            <consortium name="The Broad Institute Genomics Platform"/>
            <consortium name="The Broad Institute Genome Sequencing Center for Infectious Disease"/>
            <person name="Wu L."/>
            <person name="Ma J."/>
        </authorList>
    </citation>
    <scope>NUCLEOTIDE SEQUENCE [LARGE SCALE GENOMIC DNA]</scope>
    <source>
        <strain evidence="2 3">JCM 13476</strain>
    </source>
</reference>
<evidence type="ECO:0000313" key="3">
    <source>
        <dbReference type="Proteomes" id="UP001500791"/>
    </source>
</evidence>
<keyword evidence="1" id="KW-0472">Membrane</keyword>
<keyword evidence="3" id="KW-1185">Reference proteome</keyword>
<dbReference type="EMBL" id="BAAAEJ010000007">
    <property type="protein sequence ID" value="GAA0394700.1"/>
    <property type="molecule type" value="Genomic_DNA"/>
</dbReference>
<keyword evidence="1" id="KW-0812">Transmembrane</keyword>
<organism evidence="2 3">
    <name type="scientific">Brevundimonas terrae</name>
    <dbReference type="NCBI Taxonomy" id="363631"/>
    <lineage>
        <taxon>Bacteria</taxon>
        <taxon>Pseudomonadati</taxon>
        <taxon>Pseudomonadota</taxon>
        <taxon>Alphaproteobacteria</taxon>
        <taxon>Caulobacterales</taxon>
        <taxon>Caulobacteraceae</taxon>
        <taxon>Brevundimonas</taxon>
    </lineage>
</organism>
<evidence type="ECO:0000256" key="1">
    <source>
        <dbReference type="SAM" id="Phobius"/>
    </source>
</evidence>